<evidence type="ECO:0000256" key="2">
    <source>
        <dbReference type="ARBA" id="ARBA00022763"/>
    </source>
</evidence>
<keyword evidence="8" id="KW-0413">Isomerase</keyword>
<evidence type="ECO:0000313" key="11">
    <source>
        <dbReference type="Proteomes" id="UP000033865"/>
    </source>
</evidence>
<evidence type="ECO:0000256" key="1">
    <source>
        <dbReference type="ARBA" id="ARBA00022741"/>
    </source>
</evidence>
<dbReference type="InterPro" id="IPR010285">
    <property type="entry name" value="DNA_helicase_pif1-like_DEAD"/>
</dbReference>
<evidence type="ECO:0000256" key="7">
    <source>
        <dbReference type="ARBA" id="ARBA00023204"/>
    </source>
</evidence>
<keyword evidence="5" id="KW-0067">ATP-binding</keyword>
<protein>
    <submittedName>
        <fullName evidence="10">AAA ATPase</fullName>
    </submittedName>
</protein>
<name>A0A0G2A709_9BACT</name>
<evidence type="ECO:0000256" key="5">
    <source>
        <dbReference type="ARBA" id="ARBA00022840"/>
    </source>
</evidence>
<evidence type="ECO:0000259" key="9">
    <source>
        <dbReference type="SMART" id="SM00382"/>
    </source>
</evidence>
<keyword evidence="2" id="KW-0227">DNA damage</keyword>
<dbReference type="Proteomes" id="UP000033865">
    <property type="component" value="Unassembled WGS sequence"/>
</dbReference>
<gene>
    <name evidence="10" type="ORF">UY82_C0015G0011</name>
</gene>
<dbReference type="GO" id="GO:0000723">
    <property type="term" value="P:telomere maintenance"/>
    <property type="evidence" value="ECO:0007669"/>
    <property type="project" value="InterPro"/>
</dbReference>
<evidence type="ECO:0000313" key="10">
    <source>
        <dbReference type="EMBL" id="KKW36682.1"/>
    </source>
</evidence>
<dbReference type="InterPro" id="IPR051055">
    <property type="entry name" value="PIF1_helicase"/>
</dbReference>
<dbReference type="PANTHER" id="PTHR47642">
    <property type="entry name" value="ATP-DEPENDENT DNA HELICASE"/>
    <property type="match status" value="1"/>
</dbReference>
<feature type="domain" description="AAA+ ATPase" evidence="9">
    <location>
        <begin position="12"/>
        <end position="304"/>
    </location>
</feature>
<keyword evidence="3" id="KW-0378">Hydrolase</keyword>
<keyword evidence="4" id="KW-0347">Helicase</keyword>
<dbReference type="InterPro" id="IPR003593">
    <property type="entry name" value="AAA+_ATPase"/>
</dbReference>
<dbReference type="InterPro" id="IPR027417">
    <property type="entry name" value="P-loop_NTPase"/>
</dbReference>
<evidence type="ECO:0000256" key="6">
    <source>
        <dbReference type="ARBA" id="ARBA00023125"/>
    </source>
</evidence>
<reference evidence="10 11" key="1">
    <citation type="journal article" date="2015" name="Nature">
        <title>rRNA introns, odd ribosomes, and small enigmatic genomes across a large radiation of phyla.</title>
        <authorList>
            <person name="Brown C.T."/>
            <person name="Hug L.A."/>
            <person name="Thomas B.C."/>
            <person name="Sharon I."/>
            <person name="Castelle C.J."/>
            <person name="Singh A."/>
            <person name="Wilkins M.J."/>
            <person name="Williams K.H."/>
            <person name="Banfield J.F."/>
        </authorList>
    </citation>
    <scope>NUCLEOTIDE SEQUENCE [LARGE SCALE GENOMIC DNA]</scope>
</reference>
<comment type="caution">
    <text evidence="10">The sequence shown here is derived from an EMBL/GenBank/DDBJ whole genome shotgun (WGS) entry which is preliminary data.</text>
</comment>
<dbReference type="EMBL" id="LCRN01000015">
    <property type="protein sequence ID" value="KKW36682.1"/>
    <property type="molecule type" value="Genomic_DNA"/>
</dbReference>
<proteinExistence type="predicted"/>
<organism evidence="10 11">
    <name type="scientific">Candidatus Uhrbacteria bacterium GW2011_GWC2_53_7</name>
    <dbReference type="NCBI Taxonomy" id="1618986"/>
    <lineage>
        <taxon>Bacteria</taxon>
        <taxon>Candidatus Uhriibacteriota</taxon>
    </lineage>
</organism>
<evidence type="ECO:0000256" key="3">
    <source>
        <dbReference type="ARBA" id="ARBA00022801"/>
    </source>
</evidence>
<dbReference type="SMART" id="SM00382">
    <property type="entry name" value="AAA"/>
    <property type="match status" value="1"/>
</dbReference>
<dbReference type="CDD" id="cd18037">
    <property type="entry name" value="DEXSc_Pif1_like"/>
    <property type="match status" value="1"/>
</dbReference>
<accession>A0A0G2A709</accession>
<dbReference type="Gene3D" id="3.40.50.300">
    <property type="entry name" value="P-loop containing nucleotide triphosphate hydrolases"/>
    <property type="match status" value="1"/>
</dbReference>
<dbReference type="AlphaFoldDB" id="A0A0G2A709"/>
<keyword evidence="1" id="KW-0547">Nucleotide-binding</keyword>
<evidence type="ECO:0000256" key="8">
    <source>
        <dbReference type="ARBA" id="ARBA00023235"/>
    </source>
</evidence>
<keyword evidence="7" id="KW-0234">DNA repair</keyword>
<keyword evidence="6" id="KW-0238">DNA-binding</keyword>
<evidence type="ECO:0000256" key="4">
    <source>
        <dbReference type="ARBA" id="ARBA00022806"/>
    </source>
</evidence>
<dbReference type="GO" id="GO:0003678">
    <property type="term" value="F:DNA helicase activity"/>
    <property type="evidence" value="ECO:0007669"/>
    <property type="project" value="InterPro"/>
</dbReference>
<dbReference type="Pfam" id="PF05970">
    <property type="entry name" value="PIF1"/>
    <property type="match status" value="1"/>
</dbReference>
<sequence>MTQAQALDMLKTGANVFLTGEPGSGKTFVTNAYVSFLKRAKIEVAVTASTGIAATHIGGRTIHSWSGIGIKKELTSWDVDRIASNEYAAKRIDRTRILIIDEISMLDGRTLSSIERVCREVKRSKEPFGGLQVVFVGDFFQLPPVAREGEPPAQLAFNSVAWRGAKPLVCYLSEQHRQEDAAFLKLLSSLRRNMVSEDEVEILSARQATEVDAIPEGSLKLYSHNIDVDRINDEELLRIAGEAKTFLMMTFGKKSLTEPLKKGCLSPERLSLKVGAAVMFTKNSQKGAFVNGTLGTVAEFEKESGYPVVVTRNGRCVLAEPAEWSIEEHGKVAARIVQIPLRLAWAITVATRLLRARDMWRCLGCARLPASRLSVGTRWRCAFIRKCCWKMSVSARHRLKRRRGLASLKPMNFRPCIRVSSKPAAGSCLRY</sequence>
<dbReference type="PATRIC" id="fig|1618986.3.peg.194"/>
<dbReference type="SUPFAM" id="SSF52540">
    <property type="entry name" value="P-loop containing nucleoside triphosphate hydrolases"/>
    <property type="match status" value="2"/>
</dbReference>
<dbReference type="PANTHER" id="PTHR47642:SF5">
    <property type="entry name" value="ATP-DEPENDENT DNA HELICASE"/>
    <property type="match status" value="1"/>
</dbReference>
<dbReference type="GO" id="GO:0006281">
    <property type="term" value="P:DNA repair"/>
    <property type="evidence" value="ECO:0007669"/>
    <property type="project" value="InterPro"/>
</dbReference>
<dbReference type="InterPro" id="IPR049163">
    <property type="entry name" value="Pif1-like_2B_dom"/>
</dbReference>
<dbReference type="Pfam" id="PF21530">
    <property type="entry name" value="Pif1_2B_dom"/>
    <property type="match status" value="1"/>
</dbReference>